<dbReference type="EMBL" id="JACTNZ010000012">
    <property type="protein sequence ID" value="KAG5523359.1"/>
    <property type="molecule type" value="Genomic_DNA"/>
</dbReference>
<evidence type="ECO:0000256" key="3">
    <source>
        <dbReference type="ARBA" id="ARBA00022801"/>
    </source>
</evidence>
<dbReference type="AlphaFoldDB" id="A0AAV6I7P3"/>
<accession>A0AAV6I7P3</accession>
<dbReference type="GO" id="GO:0005525">
    <property type="term" value="F:GTP binding"/>
    <property type="evidence" value="ECO:0007669"/>
    <property type="project" value="UniProtKB-KW"/>
</dbReference>
<dbReference type="InterPro" id="IPR008803">
    <property type="entry name" value="RHD3/Sey1"/>
</dbReference>
<keyword evidence="1 9" id="KW-0812">Transmembrane</keyword>
<keyword evidence="5 9" id="KW-1133">Transmembrane helix</keyword>
<dbReference type="GO" id="GO:0016320">
    <property type="term" value="P:endoplasmic reticulum membrane fusion"/>
    <property type="evidence" value="ECO:0007669"/>
    <property type="project" value="TreeGrafter"/>
</dbReference>
<dbReference type="Pfam" id="PF20428">
    <property type="entry name" value="Sey1_3HB"/>
    <property type="match status" value="1"/>
</dbReference>
<keyword evidence="6" id="KW-0342">GTP-binding</keyword>
<dbReference type="PROSITE" id="PS51715">
    <property type="entry name" value="G_GB1_RHD3"/>
    <property type="match status" value="1"/>
</dbReference>
<evidence type="ECO:0000259" key="10">
    <source>
        <dbReference type="PROSITE" id="PS51715"/>
    </source>
</evidence>
<evidence type="ECO:0000256" key="4">
    <source>
        <dbReference type="ARBA" id="ARBA00022824"/>
    </source>
</evidence>
<evidence type="ECO:0000256" key="9">
    <source>
        <dbReference type="SAM" id="Phobius"/>
    </source>
</evidence>
<name>A0AAV6I7P3_9ERIC</name>
<evidence type="ECO:0000256" key="8">
    <source>
        <dbReference type="PROSITE-ProRule" id="PRU01052"/>
    </source>
</evidence>
<sequence length="391" mass="43328">MDVEGSDGRERGEDDTSFERQSGVFAFAVSDIVLINMFYTSVGLDNGASKPLLKHVFQGVLRLPTKPRKTTLMFVIRDIIETTDLETSKPILGEDIQKIWDSIPKPEHHKRTPLSTFFNIEIVGLPNFKERKEQFKEQVMIANMRSGEIADKILKDFVANKERRQLEEGAQTNPATGFGKKYNSIINSYLHGYEKETEYYDGGFRSEKRKDLIEKMMLVVQSAFRPILANISSNSLKEFKEVFCNAVDRGEDADTKYREACLKSFNERCADVIVEQANCNTKEEREKLEDGIEKIVLQAKYEVQKHKAKKNAIAAGVGGAVMATGAIGAGAVMFTVGLPATVVATAATGVVAGSAFLGTMAGSEFSDLLLSLLINVYLVNGLIIFDNLILV</sequence>
<reference evidence="11" key="1">
    <citation type="submission" date="2020-08" db="EMBL/GenBank/DDBJ databases">
        <title>Plant Genome Project.</title>
        <authorList>
            <person name="Zhang R.-G."/>
        </authorList>
    </citation>
    <scope>NUCLEOTIDE SEQUENCE</scope>
    <source>
        <strain evidence="11">WSP0</strain>
        <tissue evidence="11">Leaf</tissue>
    </source>
</reference>
<evidence type="ECO:0000256" key="5">
    <source>
        <dbReference type="ARBA" id="ARBA00022989"/>
    </source>
</evidence>
<evidence type="ECO:0000313" key="11">
    <source>
        <dbReference type="EMBL" id="KAG5523359.1"/>
    </source>
</evidence>
<evidence type="ECO:0000256" key="2">
    <source>
        <dbReference type="ARBA" id="ARBA00022741"/>
    </source>
</evidence>
<protein>
    <recommendedName>
        <fullName evidence="10">GB1/RHD3-type G domain-containing protein</fullName>
    </recommendedName>
</protein>
<keyword evidence="3" id="KW-0378">Hydrolase</keyword>
<dbReference type="Proteomes" id="UP000823749">
    <property type="component" value="Chromosome 12"/>
</dbReference>
<feature type="domain" description="GB1/RHD3-type G" evidence="10">
    <location>
        <begin position="1"/>
        <end position="163"/>
    </location>
</feature>
<feature type="transmembrane region" description="Helical" evidence="9">
    <location>
        <begin position="24"/>
        <end position="44"/>
    </location>
</feature>
<keyword evidence="12" id="KW-1185">Reference proteome</keyword>
<evidence type="ECO:0000313" key="12">
    <source>
        <dbReference type="Proteomes" id="UP000823749"/>
    </source>
</evidence>
<feature type="transmembrane region" description="Helical" evidence="9">
    <location>
        <begin position="312"/>
        <end position="334"/>
    </location>
</feature>
<dbReference type="GO" id="GO:0005783">
    <property type="term" value="C:endoplasmic reticulum"/>
    <property type="evidence" value="ECO:0007669"/>
    <property type="project" value="TreeGrafter"/>
</dbReference>
<feature type="transmembrane region" description="Helical" evidence="9">
    <location>
        <begin position="368"/>
        <end position="390"/>
    </location>
</feature>
<organism evidence="11 12">
    <name type="scientific">Rhododendron griersonianum</name>
    <dbReference type="NCBI Taxonomy" id="479676"/>
    <lineage>
        <taxon>Eukaryota</taxon>
        <taxon>Viridiplantae</taxon>
        <taxon>Streptophyta</taxon>
        <taxon>Embryophyta</taxon>
        <taxon>Tracheophyta</taxon>
        <taxon>Spermatophyta</taxon>
        <taxon>Magnoliopsida</taxon>
        <taxon>eudicotyledons</taxon>
        <taxon>Gunneridae</taxon>
        <taxon>Pentapetalae</taxon>
        <taxon>asterids</taxon>
        <taxon>Ericales</taxon>
        <taxon>Ericaceae</taxon>
        <taxon>Ericoideae</taxon>
        <taxon>Rhodoreae</taxon>
        <taxon>Rhododendron</taxon>
    </lineage>
</organism>
<gene>
    <name evidence="11" type="ORF">RHGRI_035245</name>
</gene>
<keyword evidence="4" id="KW-0256">Endoplasmic reticulum</keyword>
<evidence type="ECO:0000256" key="6">
    <source>
        <dbReference type="ARBA" id="ARBA00023134"/>
    </source>
</evidence>
<evidence type="ECO:0000256" key="7">
    <source>
        <dbReference type="ARBA" id="ARBA00023136"/>
    </source>
</evidence>
<comment type="similarity">
    <text evidence="8">Belongs to the TRAFAC class dynamin-like GTPase superfamily. GB1/RHD3 GTPase family.</text>
</comment>
<proteinExistence type="inferred from homology"/>
<comment type="caution">
    <text evidence="11">The sequence shown here is derived from an EMBL/GenBank/DDBJ whole genome shotgun (WGS) entry which is preliminary data.</text>
</comment>
<dbReference type="PANTHER" id="PTHR45923:SF2">
    <property type="entry name" value="PROTEIN SEY1"/>
    <property type="match status" value="1"/>
</dbReference>
<evidence type="ECO:0000256" key="1">
    <source>
        <dbReference type="ARBA" id="ARBA00022692"/>
    </source>
</evidence>
<dbReference type="PANTHER" id="PTHR45923">
    <property type="entry name" value="PROTEIN SEY1"/>
    <property type="match status" value="1"/>
</dbReference>
<dbReference type="InterPro" id="IPR046758">
    <property type="entry name" value="Sey1/RHD3-like_3HB"/>
</dbReference>
<feature type="transmembrane region" description="Helical" evidence="9">
    <location>
        <begin position="340"/>
        <end position="361"/>
    </location>
</feature>
<dbReference type="InterPro" id="IPR030386">
    <property type="entry name" value="G_GB1_RHD3_dom"/>
</dbReference>
<keyword evidence="7 9" id="KW-0472">Membrane</keyword>
<keyword evidence="2" id="KW-0547">Nucleotide-binding</keyword>
<dbReference type="GO" id="GO:0003924">
    <property type="term" value="F:GTPase activity"/>
    <property type="evidence" value="ECO:0007669"/>
    <property type="project" value="TreeGrafter"/>
</dbReference>
<dbReference type="Pfam" id="PF05879">
    <property type="entry name" value="RHD3_GTPase"/>
    <property type="match status" value="1"/>
</dbReference>